<dbReference type="GO" id="GO:0005930">
    <property type="term" value="C:axoneme"/>
    <property type="evidence" value="ECO:0007669"/>
    <property type="project" value="UniProtKB-SubCell"/>
</dbReference>
<dbReference type="SUPFAM" id="SSF52058">
    <property type="entry name" value="L domain-like"/>
    <property type="match status" value="1"/>
</dbReference>
<dbReference type="PANTHER" id="PTHR48060">
    <property type="entry name" value="DNA DAMAGE-REPAIR/TOLERATION PROTEIN DRT100"/>
    <property type="match status" value="1"/>
</dbReference>
<dbReference type="RefSeq" id="XP_013899309.1">
    <property type="nucleotide sequence ID" value="XM_014043855.1"/>
</dbReference>
<feature type="domain" description="Peptidase C1A papain C-terminal" evidence="3">
    <location>
        <begin position="12"/>
        <end position="75"/>
    </location>
</feature>
<dbReference type="Gene3D" id="3.80.10.10">
    <property type="entry name" value="Ribonuclease Inhibitor"/>
    <property type="match status" value="2"/>
</dbReference>
<sequence>MVAQYSDFKPFFADYKNSGAVYRPSSGSQVVEGHAILLVGYDNVDKFWIARNSWGPGFAQDGNFKALPGDYLSGVADRVGVPLEKLLLDNLDAVKDLDKPLAGKRLAVCPLGVSPPAQAVAPTPGPAPAPAPAPAVARAPAKATPSESRAAQLRSLLGFKAAVDKQGTLAWSAETGANAGYCDFHGVTCNTQGNVFKISLFQAKLGGRLPPASVLEGLTALRTIDLHTNGIIGTLPSDWGTLAQLEIIKIVVNPGITGPLPRSWAGLARLKVLDLRSNKLTGTLSPSFGAAWRAMEELDLDTNGFTGQLPKEWTGMGRLKRLHLYTNKLTGTLSPDWSTAWPSMEDLDLGINGFTGPLPTEWVKMTRLKRLYLQ</sequence>
<organism evidence="4 5">
    <name type="scientific">Monoraphidium neglectum</name>
    <dbReference type="NCBI Taxonomy" id="145388"/>
    <lineage>
        <taxon>Eukaryota</taxon>
        <taxon>Viridiplantae</taxon>
        <taxon>Chlorophyta</taxon>
        <taxon>core chlorophytes</taxon>
        <taxon>Chlorophyceae</taxon>
        <taxon>CS clade</taxon>
        <taxon>Sphaeropleales</taxon>
        <taxon>Selenastraceae</taxon>
        <taxon>Monoraphidium</taxon>
    </lineage>
</organism>
<dbReference type="InterPro" id="IPR032675">
    <property type="entry name" value="LRR_dom_sf"/>
</dbReference>
<dbReference type="Pfam" id="PF00560">
    <property type="entry name" value="LRR_1"/>
    <property type="match status" value="1"/>
</dbReference>
<dbReference type="STRING" id="145388.A0A0D2MAH9"/>
<dbReference type="GO" id="GO:0008234">
    <property type="term" value="F:cysteine-type peptidase activity"/>
    <property type="evidence" value="ECO:0007669"/>
    <property type="project" value="InterPro"/>
</dbReference>
<dbReference type="AlphaFoldDB" id="A0A0D2MAH9"/>
<dbReference type="KEGG" id="mng:MNEG_7671"/>
<accession>A0A0D2MAH9</accession>
<evidence type="ECO:0000259" key="3">
    <source>
        <dbReference type="Pfam" id="PF00112"/>
    </source>
</evidence>
<evidence type="ECO:0000256" key="1">
    <source>
        <dbReference type="ARBA" id="ARBA00004430"/>
    </source>
</evidence>
<dbReference type="InterPro" id="IPR000668">
    <property type="entry name" value="Peptidase_C1A_C"/>
</dbReference>
<dbReference type="EMBL" id="KK101599">
    <property type="protein sequence ID" value="KIZ00290.1"/>
    <property type="molecule type" value="Genomic_DNA"/>
</dbReference>
<keyword evidence="2" id="KW-0732">Signal</keyword>
<dbReference type="OrthoDB" id="511504at2759"/>
<dbReference type="Gene3D" id="3.90.70.10">
    <property type="entry name" value="Cysteine proteinases"/>
    <property type="match status" value="1"/>
</dbReference>
<dbReference type="SUPFAM" id="SSF54001">
    <property type="entry name" value="Cysteine proteinases"/>
    <property type="match status" value="1"/>
</dbReference>
<proteinExistence type="predicted"/>
<evidence type="ECO:0000256" key="2">
    <source>
        <dbReference type="ARBA" id="ARBA00022729"/>
    </source>
</evidence>
<dbReference type="Proteomes" id="UP000054498">
    <property type="component" value="Unassembled WGS sequence"/>
</dbReference>
<keyword evidence="5" id="KW-1185">Reference proteome</keyword>
<dbReference type="GO" id="GO:0006508">
    <property type="term" value="P:proteolysis"/>
    <property type="evidence" value="ECO:0007669"/>
    <property type="project" value="InterPro"/>
</dbReference>
<dbReference type="InterPro" id="IPR001611">
    <property type="entry name" value="Leu-rich_rpt"/>
</dbReference>
<dbReference type="InterPro" id="IPR053211">
    <property type="entry name" value="DNA_repair-toleration"/>
</dbReference>
<gene>
    <name evidence="4" type="ORF">MNEG_7671</name>
</gene>
<dbReference type="GeneID" id="25740547"/>
<protein>
    <recommendedName>
        <fullName evidence="3">Peptidase C1A papain C-terminal domain-containing protein</fullName>
    </recommendedName>
</protein>
<evidence type="ECO:0000313" key="4">
    <source>
        <dbReference type="EMBL" id="KIZ00290.1"/>
    </source>
</evidence>
<comment type="subcellular location">
    <subcellularLocation>
        <location evidence="1">Cytoplasm</location>
        <location evidence="1">Cytoskeleton</location>
        <location evidence="1">Cilium axoneme</location>
    </subcellularLocation>
</comment>
<dbReference type="PANTHER" id="PTHR48060:SF21">
    <property type="entry name" value="L DOMAIN-LIKE PROTEIN"/>
    <property type="match status" value="1"/>
</dbReference>
<reference evidence="4 5" key="1">
    <citation type="journal article" date="2013" name="BMC Genomics">
        <title>Reconstruction of the lipid metabolism for the microalga Monoraphidium neglectum from its genome sequence reveals characteristics suitable for biofuel production.</title>
        <authorList>
            <person name="Bogen C."/>
            <person name="Al-Dilaimi A."/>
            <person name="Albersmeier A."/>
            <person name="Wichmann J."/>
            <person name="Grundmann M."/>
            <person name="Rupp O."/>
            <person name="Lauersen K.J."/>
            <person name="Blifernez-Klassen O."/>
            <person name="Kalinowski J."/>
            <person name="Goesmann A."/>
            <person name="Mussgnug J.H."/>
            <person name="Kruse O."/>
        </authorList>
    </citation>
    <scope>NUCLEOTIDE SEQUENCE [LARGE SCALE GENOMIC DNA]</scope>
    <source>
        <strain evidence="4 5">SAG 48.87</strain>
    </source>
</reference>
<name>A0A0D2MAH9_9CHLO</name>
<dbReference type="Pfam" id="PF00112">
    <property type="entry name" value="Peptidase_C1"/>
    <property type="match status" value="1"/>
</dbReference>
<dbReference type="InterPro" id="IPR038765">
    <property type="entry name" value="Papain-like_cys_pep_sf"/>
</dbReference>
<evidence type="ECO:0000313" key="5">
    <source>
        <dbReference type="Proteomes" id="UP000054498"/>
    </source>
</evidence>